<gene>
    <name evidence="2" type="ORF">CASFOL_011248</name>
</gene>
<dbReference type="CDD" id="cd06222">
    <property type="entry name" value="RNase_H_like"/>
    <property type="match status" value="1"/>
</dbReference>
<dbReference type="PANTHER" id="PTHR47723:SF19">
    <property type="entry name" value="POLYNUCLEOTIDYL TRANSFERASE, RIBONUCLEASE H-LIKE SUPERFAMILY PROTEIN"/>
    <property type="match status" value="1"/>
</dbReference>
<feature type="domain" description="RNase H type-1" evidence="1">
    <location>
        <begin position="1"/>
        <end position="106"/>
    </location>
</feature>
<organism evidence="2 3">
    <name type="scientific">Castilleja foliolosa</name>
    <dbReference type="NCBI Taxonomy" id="1961234"/>
    <lineage>
        <taxon>Eukaryota</taxon>
        <taxon>Viridiplantae</taxon>
        <taxon>Streptophyta</taxon>
        <taxon>Embryophyta</taxon>
        <taxon>Tracheophyta</taxon>
        <taxon>Spermatophyta</taxon>
        <taxon>Magnoliopsida</taxon>
        <taxon>eudicotyledons</taxon>
        <taxon>Gunneridae</taxon>
        <taxon>Pentapetalae</taxon>
        <taxon>asterids</taxon>
        <taxon>lamiids</taxon>
        <taxon>Lamiales</taxon>
        <taxon>Orobanchaceae</taxon>
        <taxon>Pedicularideae</taxon>
        <taxon>Castillejinae</taxon>
        <taxon>Castilleja</taxon>
    </lineage>
</organism>
<dbReference type="InterPro" id="IPR012337">
    <property type="entry name" value="RNaseH-like_sf"/>
</dbReference>
<dbReference type="InterPro" id="IPR002156">
    <property type="entry name" value="RNaseH_domain"/>
</dbReference>
<comment type="caution">
    <text evidence="2">The sequence shown here is derived from an EMBL/GenBank/DDBJ whole genome shotgun (WGS) entry which is preliminary data.</text>
</comment>
<dbReference type="Pfam" id="PF13456">
    <property type="entry name" value="RVT_3"/>
    <property type="match status" value="1"/>
</dbReference>
<evidence type="ECO:0000313" key="3">
    <source>
        <dbReference type="Proteomes" id="UP001632038"/>
    </source>
</evidence>
<dbReference type="EMBL" id="JAVIJP010000013">
    <property type="protein sequence ID" value="KAL3646068.1"/>
    <property type="molecule type" value="Genomic_DNA"/>
</dbReference>
<dbReference type="Gene3D" id="3.30.420.10">
    <property type="entry name" value="Ribonuclease H-like superfamily/Ribonuclease H"/>
    <property type="match status" value="1"/>
</dbReference>
<sequence>MVFRDFKGSILYSATHHHACLDPTAAECIAIFEACKVLANKSISKAIIESDCLNVISFILGGSSSCCWSAQATIDDIKNLLKCWPAWSFRFVPRNSNGAAHALAKWVDCNFEGFVPLNQIHVTVFCDIDYPIVEPF</sequence>
<keyword evidence="3" id="KW-1185">Reference proteome</keyword>
<protein>
    <recommendedName>
        <fullName evidence="1">RNase H type-1 domain-containing protein</fullName>
    </recommendedName>
</protein>
<dbReference type="InterPro" id="IPR044730">
    <property type="entry name" value="RNase_H-like_dom_plant"/>
</dbReference>
<evidence type="ECO:0000259" key="1">
    <source>
        <dbReference type="Pfam" id="PF13456"/>
    </source>
</evidence>
<dbReference type="InterPro" id="IPR036397">
    <property type="entry name" value="RNaseH_sf"/>
</dbReference>
<reference evidence="3" key="1">
    <citation type="journal article" date="2024" name="IScience">
        <title>Strigolactones Initiate the Formation of Haustorium-like Structures in Castilleja.</title>
        <authorList>
            <person name="Buerger M."/>
            <person name="Peterson D."/>
            <person name="Chory J."/>
        </authorList>
    </citation>
    <scope>NUCLEOTIDE SEQUENCE [LARGE SCALE GENOMIC DNA]</scope>
</reference>
<dbReference type="AlphaFoldDB" id="A0ABD3DVC3"/>
<evidence type="ECO:0000313" key="2">
    <source>
        <dbReference type="EMBL" id="KAL3646068.1"/>
    </source>
</evidence>
<accession>A0ABD3DVC3</accession>
<dbReference type="Proteomes" id="UP001632038">
    <property type="component" value="Unassembled WGS sequence"/>
</dbReference>
<dbReference type="InterPro" id="IPR053151">
    <property type="entry name" value="RNase_H-like"/>
</dbReference>
<proteinExistence type="predicted"/>
<dbReference type="PANTHER" id="PTHR47723">
    <property type="entry name" value="OS05G0353850 PROTEIN"/>
    <property type="match status" value="1"/>
</dbReference>
<name>A0ABD3DVC3_9LAMI</name>
<dbReference type="SUPFAM" id="SSF53098">
    <property type="entry name" value="Ribonuclease H-like"/>
    <property type="match status" value="1"/>
</dbReference>